<evidence type="ECO:0000256" key="2">
    <source>
        <dbReference type="ARBA" id="ARBA00022490"/>
    </source>
</evidence>
<reference evidence="11 12" key="1">
    <citation type="submission" date="2023-05" db="EMBL/GenBank/DDBJ databases">
        <title>B98-5 Cell Line De Novo Hybrid Assembly: An Optical Mapping Approach.</title>
        <authorList>
            <person name="Kananen K."/>
            <person name="Auerbach J.A."/>
            <person name="Kautto E."/>
            <person name="Blachly J.S."/>
        </authorList>
    </citation>
    <scope>NUCLEOTIDE SEQUENCE [LARGE SCALE GENOMIC DNA]</scope>
    <source>
        <strain evidence="11">B95-8</strain>
        <tissue evidence="11">Cell line</tissue>
    </source>
</reference>
<keyword evidence="7" id="KW-0547">Nucleotide-binding</keyword>
<evidence type="ECO:0000256" key="4">
    <source>
        <dbReference type="ARBA" id="ARBA00022553"/>
    </source>
</evidence>
<evidence type="ECO:0000256" key="8">
    <source>
        <dbReference type="ARBA" id="ARBA00022777"/>
    </source>
</evidence>
<dbReference type="Proteomes" id="UP001266305">
    <property type="component" value="Unassembled WGS sequence"/>
</dbReference>
<evidence type="ECO:0000256" key="3">
    <source>
        <dbReference type="ARBA" id="ARBA00022527"/>
    </source>
</evidence>
<evidence type="ECO:0000313" key="11">
    <source>
        <dbReference type="EMBL" id="KAK2083131.1"/>
    </source>
</evidence>
<evidence type="ECO:0000256" key="6">
    <source>
        <dbReference type="ARBA" id="ARBA00022737"/>
    </source>
</evidence>
<evidence type="ECO:0000256" key="1">
    <source>
        <dbReference type="ARBA" id="ARBA00004245"/>
    </source>
</evidence>
<organism evidence="11 12">
    <name type="scientific">Saguinus oedipus</name>
    <name type="common">Cotton-top tamarin</name>
    <name type="synonym">Oedipomidas oedipus</name>
    <dbReference type="NCBI Taxonomy" id="9490"/>
    <lineage>
        <taxon>Eukaryota</taxon>
        <taxon>Metazoa</taxon>
        <taxon>Chordata</taxon>
        <taxon>Craniata</taxon>
        <taxon>Vertebrata</taxon>
        <taxon>Euteleostomi</taxon>
        <taxon>Mammalia</taxon>
        <taxon>Eutheria</taxon>
        <taxon>Euarchontoglires</taxon>
        <taxon>Primates</taxon>
        <taxon>Haplorrhini</taxon>
        <taxon>Platyrrhini</taxon>
        <taxon>Cebidae</taxon>
        <taxon>Callitrichinae</taxon>
        <taxon>Saguinus</taxon>
    </lineage>
</organism>
<evidence type="ECO:0000313" key="12">
    <source>
        <dbReference type="Proteomes" id="UP001266305"/>
    </source>
</evidence>
<keyword evidence="5" id="KW-0808">Transferase</keyword>
<dbReference type="EMBL" id="JASSZA010000023">
    <property type="protein sequence ID" value="KAK2083131.1"/>
    <property type="molecule type" value="Genomic_DNA"/>
</dbReference>
<keyword evidence="9" id="KW-0067">ATP-binding</keyword>
<evidence type="ECO:0000256" key="5">
    <source>
        <dbReference type="ARBA" id="ARBA00022679"/>
    </source>
</evidence>
<accession>A0ABQ9TEI8</accession>
<keyword evidence="6" id="KW-0677">Repeat</keyword>
<dbReference type="PANTHER" id="PTHR46485:SF1">
    <property type="entry name" value="LIM DOMAIN KINASE 2"/>
    <property type="match status" value="1"/>
</dbReference>
<name>A0ABQ9TEI8_SAGOE</name>
<gene>
    <name evidence="11" type="ORF">P7K49_038367</name>
</gene>
<keyword evidence="3" id="KW-0723">Serine/threonine-protein kinase</keyword>
<keyword evidence="10" id="KW-0206">Cytoskeleton</keyword>
<proteinExistence type="predicted"/>
<keyword evidence="2" id="KW-0963">Cytoplasm</keyword>
<dbReference type="PANTHER" id="PTHR46485">
    <property type="entry name" value="LIM DOMAIN KINASE 1"/>
    <property type="match status" value="1"/>
</dbReference>
<protein>
    <submittedName>
        <fullName evidence="11">Uncharacterized protein</fullName>
    </submittedName>
</protein>
<evidence type="ECO:0000256" key="10">
    <source>
        <dbReference type="ARBA" id="ARBA00023212"/>
    </source>
</evidence>
<comment type="caution">
    <text evidence="11">The sequence shown here is derived from an EMBL/GenBank/DDBJ whole genome shotgun (WGS) entry which is preliminary data.</text>
</comment>
<keyword evidence="8" id="KW-0418">Kinase</keyword>
<dbReference type="InterPro" id="IPR050940">
    <property type="entry name" value="Actin_reg-Ser/Thr_kinase"/>
</dbReference>
<comment type="subcellular location">
    <subcellularLocation>
        <location evidence="1">Cytoplasm</location>
        <location evidence="1">Cytoskeleton</location>
    </subcellularLocation>
</comment>
<keyword evidence="12" id="KW-1185">Reference proteome</keyword>
<evidence type="ECO:0000256" key="9">
    <source>
        <dbReference type="ARBA" id="ARBA00022840"/>
    </source>
</evidence>
<evidence type="ECO:0000256" key="7">
    <source>
        <dbReference type="ARBA" id="ARBA00022741"/>
    </source>
</evidence>
<keyword evidence="4" id="KW-0597">Phosphoprotein</keyword>
<sequence length="101" mass="11390">MATTKNCTLHKNNIKKCYTVVGNVYWMTPEMLNGKSYDEILPSNLLPPDVICCRLEPKNRLTFSKLEDSFEALSLSLEELGIPPAGLEELDYTVSMQYGLT</sequence>